<organism evidence="2 5">
    <name type="scientific">Strigomonas culicis</name>
    <dbReference type="NCBI Taxonomy" id="28005"/>
    <lineage>
        <taxon>Eukaryota</taxon>
        <taxon>Discoba</taxon>
        <taxon>Euglenozoa</taxon>
        <taxon>Kinetoplastea</taxon>
        <taxon>Metakinetoplastina</taxon>
        <taxon>Trypanosomatida</taxon>
        <taxon>Trypanosomatidae</taxon>
        <taxon>Strigomonadinae</taxon>
        <taxon>Strigomonas</taxon>
    </lineage>
</organism>
<evidence type="ECO:0000313" key="3">
    <source>
        <dbReference type="EMBL" id="EPY28598.1"/>
    </source>
</evidence>
<evidence type="ECO:0000313" key="4">
    <source>
        <dbReference type="EMBL" id="EPY33223.1"/>
    </source>
</evidence>
<evidence type="ECO:0000256" key="1">
    <source>
        <dbReference type="ARBA" id="ARBA00009884"/>
    </source>
</evidence>
<reference evidence="2 5" key="1">
    <citation type="journal article" date="2013" name="PLoS ONE">
        <title>Predicting the Proteins of Angomonas deanei, Strigomonas culicis and Their Respective Endosymbionts Reveals New Aspects of the Trypanosomatidae Family.</title>
        <authorList>
            <person name="Motta M.C."/>
            <person name="Martins A.C."/>
            <person name="de Souza S.S."/>
            <person name="Catta-Preta C.M."/>
            <person name="Silva R."/>
            <person name="Klein C.C."/>
            <person name="de Almeida L.G."/>
            <person name="de Lima Cunha O."/>
            <person name="Ciapina L.P."/>
            <person name="Brocchi M."/>
            <person name="Colabardini A.C."/>
            <person name="de Araujo Lima B."/>
            <person name="Machado C.R."/>
            <person name="de Almeida Soares C.M."/>
            <person name="Probst C.M."/>
            <person name="de Menezes C.B."/>
            <person name="Thompson C.E."/>
            <person name="Bartholomeu D.C."/>
            <person name="Gradia D.F."/>
            <person name="Pavoni D.P."/>
            <person name="Grisard E.C."/>
            <person name="Fantinatti-Garboggini F."/>
            <person name="Marchini F.K."/>
            <person name="Rodrigues-Luiz G.F."/>
            <person name="Wagner G."/>
            <person name="Goldman G.H."/>
            <person name="Fietto J.L."/>
            <person name="Elias M.C."/>
            <person name="Goldman M.H."/>
            <person name="Sagot M.F."/>
            <person name="Pereira M."/>
            <person name="Stoco P.H."/>
            <person name="de Mendonca-Neto R.P."/>
            <person name="Teixeira S.M."/>
            <person name="Maciel T.E."/>
            <person name="de Oliveira Mendes T.A."/>
            <person name="Urmenyi T.P."/>
            <person name="de Souza W."/>
            <person name="Schenkman S."/>
            <person name="de Vasconcelos A.T."/>
        </authorList>
    </citation>
    <scope>NUCLEOTIDE SEQUENCE [LARGE SCALE GENOMIC DNA]</scope>
</reference>
<protein>
    <submittedName>
        <fullName evidence="2">Vacuolar protein sorting-like protein</fullName>
    </submittedName>
</protein>
<dbReference type="InterPro" id="IPR043154">
    <property type="entry name" value="Sec-1-like_dom1"/>
</dbReference>
<dbReference type="EMBL" id="ATMH01002405">
    <property type="protein sequence ID" value="EPY33223.1"/>
    <property type="molecule type" value="Genomic_DNA"/>
</dbReference>
<comment type="caution">
    <text evidence="2">The sequence shown here is derived from an EMBL/GenBank/DDBJ whole genome shotgun (WGS) entry which is preliminary data.</text>
</comment>
<dbReference type="Gene3D" id="3.40.50.2060">
    <property type="match status" value="1"/>
</dbReference>
<proteinExistence type="inferred from homology"/>
<dbReference type="Gene3D" id="1.25.40.850">
    <property type="match status" value="1"/>
</dbReference>
<dbReference type="AlphaFoldDB" id="S9VDQ6"/>
<dbReference type="PANTHER" id="PTHR11679">
    <property type="entry name" value="VESICLE PROTEIN SORTING-ASSOCIATED"/>
    <property type="match status" value="1"/>
</dbReference>
<dbReference type="EMBL" id="ATMH01004982">
    <property type="protein sequence ID" value="EPY28598.1"/>
    <property type="molecule type" value="Genomic_DNA"/>
</dbReference>
<dbReference type="Gene3D" id="3.40.50.1910">
    <property type="match status" value="2"/>
</dbReference>
<dbReference type="InterPro" id="IPR043127">
    <property type="entry name" value="Sec-1-like_dom3a"/>
</dbReference>
<dbReference type="SUPFAM" id="SSF56815">
    <property type="entry name" value="Sec1/munc18-like (SM) proteins"/>
    <property type="match status" value="1"/>
</dbReference>
<dbReference type="Proteomes" id="UP000015354">
    <property type="component" value="Unassembled WGS sequence"/>
</dbReference>
<dbReference type="EMBL" id="ATMH01008661">
    <property type="protein sequence ID" value="EPY21190.1"/>
    <property type="molecule type" value="Genomic_DNA"/>
</dbReference>
<dbReference type="InterPro" id="IPR001619">
    <property type="entry name" value="Sec1-like"/>
</dbReference>
<dbReference type="InterPro" id="IPR036045">
    <property type="entry name" value="Sec1-like_sf"/>
</dbReference>
<gene>
    <name evidence="4" type="ORF">STCU_02405</name>
    <name evidence="3" type="ORF">STCU_04982</name>
    <name evidence="2" type="ORF">STCU_08661</name>
</gene>
<dbReference type="Pfam" id="PF00995">
    <property type="entry name" value="Sec1"/>
    <property type="match status" value="1"/>
</dbReference>
<keyword evidence="5" id="KW-1185">Reference proteome</keyword>
<reference evidence="2" key="2">
    <citation type="submission" date="2013-03" db="EMBL/GenBank/DDBJ databases">
        <authorList>
            <person name="Motta M.C.M."/>
            <person name="Martins A.C.A."/>
            <person name="Preta C.M.C.C."/>
            <person name="Silva R."/>
            <person name="de Souza S.S."/>
            <person name="Klein C.C."/>
            <person name="de Almeida L.G.P."/>
            <person name="Cunha O.L."/>
            <person name="Colabardini A.C."/>
            <person name="Lima B.A."/>
            <person name="Machado C.R."/>
            <person name="Soares C.M.A."/>
            <person name="de Menezes C.B.A."/>
            <person name="Bartolomeu D.C."/>
            <person name="Grisard E.C."/>
            <person name="Fantinatti-Garboggini F."/>
            <person name="Rodrigues-Luiz G.F."/>
            <person name="Wagner G."/>
            <person name="Goldman G.H."/>
            <person name="Fietto J.L.R."/>
            <person name="Ciapina L.P."/>
            <person name="Brocchi M."/>
            <person name="Elias M.C."/>
            <person name="Goldman M.H.S."/>
            <person name="Sagot M.-F."/>
            <person name="Pereira M."/>
            <person name="Stoco P.H."/>
            <person name="Teixeira S.M.R."/>
            <person name="de Mendonca-Neto R.P."/>
            <person name="Maciel T.E.F."/>
            <person name="Mendes T.A.O."/>
            <person name="Urmenyi T.P."/>
            <person name="Teixeira M.M.G."/>
            <person name="de Camargo E.F.P."/>
            <person name="de Sousa W."/>
            <person name="Schenkman S."/>
            <person name="de Vasconcelos A.T.R."/>
        </authorList>
    </citation>
    <scope>NUCLEOTIDE SEQUENCE</scope>
</reference>
<name>S9VDQ6_9TRYP</name>
<dbReference type="Gene3D" id="3.90.830.10">
    <property type="entry name" value="Syntaxin Binding Protein 1, Chain A, domain 2"/>
    <property type="match status" value="1"/>
</dbReference>
<sequence>MDMQSSISKQKDIGTNDVIFSEVQNVMTKLEAAEGSSIFFIDKCVYMAFRYLGLLKSLFENKKEIIGHFMLSETIDYLPADQLIYFVSPDLDNLRSLVVHILSYTKRFPSAVPHIYFVPHKPLIVEQVLDEEYKLFQAFPKLKLEELDVDMFFLEANRMSMEVPKAFYRLYASGDITPLTWAARGILKLQATRYGAIPCIRGKGEQAAQVVRMLRGLQNEVGKQFLTEIAPEIDTLLILDRSLDFVTPLLTQLTYEGLLDELYGINACEVCFPFSISESAHVGDGVELTNRDKVFAELRDKNFSSVGTCLYQKSVWVKQNYEKRKDVQQLKELKEFIKVLPEMQEYHQRVGMHTSIATEVGRVTQDFNFGKRIEMEHNLIQQNNVKDVFEYIEDLVFRKEPLPSVLRILCLYSMINGLKLKVYESIKESMMLVYGIPQIMSVFFNLERCGLLAVADGRPTVVPNYSHVRKVFQTWCQHLNEEQPNDIAYTYSGYAPPLARLVDSLIGNPRSWGSGNSLVDQLPGPKEELTSHIDLPTASKRVMVFVVGGITAGEASALRFVESQLTRAGHCNEMIIASTDITNGNRLMDSLIPFASM</sequence>
<dbReference type="OrthoDB" id="10262287at2759"/>
<dbReference type="PIRSF" id="PIRSF005715">
    <property type="entry name" value="VPS45_Sec1"/>
    <property type="match status" value="1"/>
</dbReference>
<dbReference type="GO" id="GO:0016192">
    <property type="term" value="P:vesicle-mediated transport"/>
    <property type="evidence" value="ECO:0007669"/>
    <property type="project" value="InterPro"/>
</dbReference>
<evidence type="ECO:0000313" key="5">
    <source>
        <dbReference type="Proteomes" id="UP000015354"/>
    </source>
</evidence>
<dbReference type="InterPro" id="IPR027482">
    <property type="entry name" value="Sec1-like_dom2"/>
</dbReference>
<dbReference type="InterPro" id="IPR043155">
    <property type="entry name" value="VPS33_dom3b"/>
</dbReference>
<accession>S9VDQ6</accession>
<evidence type="ECO:0000313" key="2">
    <source>
        <dbReference type="EMBL" id="EPY21190.1"/>
    </source>
</evidence>
<comment type="similarity">
    <text evidence="1">Belongs to the STXBP/unc-18/SEC1 family.</text>
</comment>